<dbReference type="InterPro" id="IPR053160">
    <property type="entry name" value="MFS_DHA3_Transporter"/>
</dbReference>
<dbReference type="AlphaFoldDB" id="A0A1H8Q7F3"/>
<reference evidence="2 3" key="1">
    <citation type="submission" date="2016-10" db="EMBL/GenBank/DDBJ databases">
        <authorList>
            <person name="de Groot N.N."/>
        </authorList>
    </citation>
    <scope>NUCLEOTIDE SEQUENCE [LARGE SCALE GENOMIC DNA]</scope>
    <source>
        <strain evidence="2 3">CGMCC 1.10238</strain>
    </source>
</reference>
<feature type="transmembrane region" description="Helical" evidence="1">
    <location>
        <begin position="261"/>
        <end position="287"/>
    </location>
</feature>
<dbReference type="Gene3D" id="1.20.1250.20">
    <property type="entry name" value="MFS general substrate transporter like domains"/>
    <property type="match status" value="1"/>
</dbReference>
<protein>
    <recommendedName>
        <fullName evidence="4">MFS transporter</fullName>
    </recommendedName>
</protein>
<feature type="transmembrane region" description="Helical" evidence="1">
    <location>
        <begin position="172"/>
        <end position="190"/>
    </location>
</feature>
<dbReference type="SUPFAM" id="SSF103473">
    <property type="entry name" value="MFS general substrate transporter"/>
    <property type="match status" value="1"/>
</dbReference>
<organism evidence="2 3">
    <name type="scientific">Paenibacillus sophorae</name>
    <dbReference type="NCBI Taxonomy" id="1333845"/>
    <lineage>
        <taxon>Bacteria</taxon>
        <taxon>Bacillati</taxon>
        <taxon>Bacillota</taxon>
        <taxon>Bacilli</taxon>
        <taxon>Bacillales</taxon>
        <taxon>Paenibacillaceae</taxon>
        <taxon>Paenibacillus</taxon>
    </lineage>
</organism>
<dbReference type="Proteomes" id="UP000198809">
    <property type="component" value="Unassembled WGS sequence"/>
</dbReference>
<keyword evidence="1" id="KW-1133">Transmembrane helix</keyword>
<sequence length="432" mass="46642">MNRQRASQVYLWMKFMTALAGSTIFTTYSVYYVAKLGFNPLQLMLIGTVLELTVLVFEGITGVVADTYSRRLSVTLGMFILGGGFMLEGSAVWLAGGTSLFSAFALVLGAQLLFGLGWTFISGADTAWIVDEVGEEEAGSLFMRSQRLSLAASLLGIGISVGLSTLMPNLPYLAGGAIYFAAGFYLLRCMRETNFQPRNREPQASHFRTMRNTWLEGAAVVRRSPLLITMVFVTLFGGAASEGYDRLWQVHLINGIGFPDLPLSMAAWFGLIGAAETLLGLLAVHFTERRIDMGGERKLSAVMLLLTAVRIACIAVLALSPSFGLALFSVLVIGMVSSVAEPVYASWLNRNLESRTRATVLSMVSQSDALGQTAGGPVVGWIGSRFSIRASLLAASILLLPLLVVFGRGTRKQGSAPACFAENLEQEDTRRL</sequence>
<feature type="transmembrane region" description="Helical" evidence="1">
    <location>
        <begin position="148"/>
        <end position="166"/>
    </location>
</feature>
<accession>A0A1H8Q7F3</accession>
<feature type="transmembrane region" description="Helical" evidence="1">
    <location>
        <begin position="100"/>
        <end position="121"/>
    </location>
</feature>
<feature type="transmembrane region" description="Helical" evidence="1">
    <location>
        <begin position="43"/>
        <end position="65"/>
    </location>
</feature>
<evidence type="ECO:0000313" key="3">
    <source>
        <dbReference type="Proteomes" id="UP000198809"/>
    </source>
</evidence>
<proteinExistence type="predicted"/>
<keyword evidence="1" id="KW-0472">Membrane</keyword>
<dbReference type="PANTHER" id="PTHR23530">
    <property type="entry name" value="TRANSPORT PROTEIN-RELATED"/>
    <property type="match status" value="1"/>
</dbReference>
<dbReference type="InterPro" id="IPR036259">
    <property type="entry name" value="MFS_trans_sf"/>
</dbReference>
<evidence type="ECO:0000256" key="1">
    <source>
        <dbReference type="SAM" id="Phobius"/>
    </source>
</evidence>
<feature type="transmembrane region" description="Helical" evidence="1">
    <location>
        <begin position="325"/>
        <end position="348"/>
    </location>
</feature>
<dbReference type="EMBL" id="FODH01000008">
    <property type="protein sequence ID" value="SEO49854.1"/>
    <property type="molecule type" value="Genomic_DNA"/>
</dbReference>
<name>A0A1H8Q7F3_9BACL</name>
<evidence type="ECO:0008006" key="4">
    <source>
        <dbReference type="Google" id="ProtNLM"/>
    </source>
</evidence>
<feature type="transmembrane region" description="Helical" evidence="1">
    <location>
        <begin position="220"/>
        <end position="241"/>
    </location>
</feature>
<dbReference type="RefSeq" id="WP_343223023.1">
    <property type="nucleotide sequence ID" value="NZ_CP076607.1"/>
</dbReference>
<evidence type="ECO:0000313" key="2">
    <source>
        <dbReference type="EMBL" id="SEO49854.1"/>
    </source>
</evidence>
<feature type="transmembrane region" description="Helical" evidence="1">
    <location>
        <begin position="12"/>
        <end position="31"/>
    </location>
</feature>
<gene>
    <name evidence="2" type="ORF">SAMN04487895_10893</name>
</gene>
<keyword evidence="1" id="KW-0812">Transmembrane</keyword>
<dbReference type="STRING" id="1333845.SAMN04487895_10893"/>
<feature type="transmembrane region" description="Helical" evidence="1">
    <location>
        <begin position="299"/>
        <end position="319"/>
    </location>
</feature>
<feature type="transmembrane region" description="Helical" evidence="1">
    <location>
        <begin position="72"/>
        <end position="94"/>
    </location>
</feature>
<dbReference type="PANTHER" id="PTHR23530:SF1">
    <property type="entry name" value="PERMEASE, MAJOR FACILITATOR SUPERFAMILY-RELATED"/>
    <property type="match status" value="1"/>
</dbReference>